<evidence type="ECO:0000256" key="7">
    <source>
        <dbReference type="ARBA" id="ARBA00024867"/>
    </source>
</evidence>
<feature type="domain" description="Response regulatory" evidence="10">
    <location>
        <begin position="4"/>
        <end position="117"/>
    </location>
</feature>
<evidence type="ECO:0000256" key="2">
    <source>
        <dbReference type="ARBA" id="ARBA00022553"/>
    </source>
</evidence>
<evidence type="ECO:0000256" key="1">
    <source>
        <dbReference type="ARBA" id="ARBA00018672"/>
    </source>
</evidence>
<dbReference type="GO" id="GO:0006355">
    <property type="term" value="P:regulation of DNA-templated transcription"/>
    <property type="evidence" value="ECO:0007669"/>
    <property type="project" value="InterPro"/>
</dbReference>
<dbReference type="InterPro" id="IPR001867">
    <property type="entry name" value="OmpR/PhoB-type_DNA-bd"/>
</dbReference>
<evidence type="ECO:0000256" key="4">
    <source>
        <dbReference type="ARBA" id="ARBA00023015"/>
    </source>
</evidence>
<dbReference type="GO" id="GO:0000976">
    <property type="term" value="F:transcription cis-regulatory region binding"/>
    <property type="evidence" value="ECO:0007669"/>
    <property type="project" value="TreeGrafter"/>
</dbReference>
<keyword evidence="4" id="KW-0805">Transcription regulation</keyword>
<dbReference type="Gene3D" id="3.40.50.2300">
    <property type="match status" value="1"/>
</dbReference>
<proteinExistence type="predicted"/>
<keyword evidence="2 8" id="KW-0597">Phosphoprotein</keyword>
<reference evidence="12" key="2">
    <citation type="journal article" date="2021" name="PeerJ">
        <title>Extensive microbial diversity within the chicken gut microbiome revealed by metagenomics and culture.</title>
        <authorList>
            <person name="Gilroy R."/>
            <person name="Ravi A."/>
            <person name="Getino M."/>
            <person name="Pursley I."/>
            <person name="Horton D.L."/>
            <person name="Alikhan N.F."/>
            <person name="Baker D."/>
            <person name="Gharbi K."/>
            <person name="Hall N."/>
            <person name="Watson M."/>
            <person name="Adriaenssens E.M."/>
            <person name="Foster-Nyarko E."/>
            <person name="Jarju S."/>
            <person name="Secka A."/>
            <person name="Antonio M."/>
            <person name="Oren A."/>
            <person name="Chaudhuri R.R."/>
            <person name="La Ragione R."/>
            <person name="Hildebrand F."/>
            <person name="Pallen M.J."/>
        </authorList>
    </citation>
    <scope>NUCLEOTIDE SEQUENCE</scope>
    <source>
        <strain evidence="12">517</strain>
    </source>
</reference>
<feature type="DNA-binding region" description="OmpR/PhoB-type" evidence="9">
    <location>
        <begin position="130"/>
        <end position="227"/>
    </location>
</feature>
<evidence type="ECO:0000256" key="6">
    <source>
        <dbReference type="ARBA" id="ARBA00023163"/>
    </source>
</evidence>
<evidence type="ECO:0000313" key="13">
    <source>
        <dbReference type="Proteomes" id="UP000727857"/>
    </source>
</evidence>
<dbReference type="PROSITE" id="PS50110">
    <property type="entry name" value="RESPONSE_REGULATORY"/>
    <property type="match status" value="1"/>
</dbReference>
<keyword evidence="6" id="KW-0804">Transcription</keyword>
<evidence type="ECO:0000256" key="8">
    <source>
        <dbReference type="PROSITE-ProRule" id="PRU00169"/>
    </source>
</evidence>
<dbReference type="InterPro" id="IPR001789">
    <property type="entry name" value="Sig_transdc_resp-reg_receiver"/>
</dbReference>
<dbReference type="SUPFAM" id="SSF46894">
    <property type="entry name" value="C-terminal effector domain of the bipartite response regulators"/>
    <property type="match status" value="1"/>
</dbReference>
<dbReference type="InterPro" id="IPR036388">
    <property type="entry name" value="WH-like_DNA-bd_sf"/>
</dbReference>
<dbReference type="EMBL" id="JADINF010000180">
    <property type="protein sequence ID" value="MBO8424774.1"/>
    <property type="molecule type" value="Genomic_DNA"/>
</dbReference>
<dbReference type="PANTHER" id="PTHR48111:SF21">
    <property type="entry name" value="DNA-BINDING DUAL MASTER TRANSCRIPTIONAL REGULATOR RPAA"/>
    <property type="match status" value="1"/>
</dbReference>
<keyword evidence="5 9" id="KW-0238">DNA-binding</keyword>
<feature type="modified residue" description="4-aspartylphosphate" evidence="8">
    <location>
        <position position="53"/>
    </location>
</feature>
<dbReference type="InterPro" id="IPR011006">
    <property type="entry name" value="CheY-like_superfamily"/>
</dbReference>
<comment type="caution">
    <text evidence="12">The sequence shown here is derived from an EMBL/GenBank/DDBJ whole genome shotgun (WGS) entry which is preliminary data.</text>
</comment>
<reference evidence="12" key="1">
    <citation type="submission" date="2020-10" db="EMBL/GenBank/DDBJ databases">
        <authorList>
            <person name="Gilroy R."/>
        </authorList>
    </citation>
    <scope>NUCLEOTIDE SEQUENCE</scope>
    <source>
        <strain evidence="12">517</strain>
    </source>
</reference>
<accession>A0A940DI59</accession>
<dbReference type="SMART" id="SM00862">
    <property type="entry name" value="Trans_reg_C"/>
    <property type="match status" value="1"/>
</dbReference>
<dbReference type="GO" id="GO:0000156">
    <property type="term" value="F:phosphorelay response regulator activity"/>
    <property type="evidence" value="ECO:0007669"/>
    <property type="project" value="TreeGrafter"/>
</dbReference>
<evidence type="ECO:0000256" key="5">
    <source>
        <dbReference type="ARBA" id="ARBA00023125"/>
    </source>
</evidence>
<organism evidence="12 13">
    <name type="scientific">Candidatus Stercoripulliclostridium pullicola</name>
    <dbReference type="NCBI Taxonomy" id="2840953"/>
    <lineage>
        <taxon>Bacteria</taxon>
        <taxon>Bacillati</taxon>
        <taxon>Bacillota</taxon>
        <taxon>Clostridia</taxon>
        <taxon>Eubacteriales</taxon>
        <taxon>Candidatus Stercoripulliclostridium</taxon>
    </lineage>
</organism>
<dbReference type="Pfam" id="PF00072">
    <property type="entry name" value="Response_reg"/>
    <property type="match status" value="1"/>
</dbReference>
<dbReference type="Proteomes" id="UP000727857">
    <property type="component" value="Unassembled WGS sequence"/>
</dbReference>
<evidence type="ECO:0000256" key="3">
    <source>
        <dbReference type="ARBA" id="ARBA00023012"/>
    </source>
</evidence>
<dbReference type="AlphaFoldDB" id="A0A940DI59"/>
<gene>
    <name evidence="12" type="ORF">IAB16_07115</name>
</gene>
<feature type="domain" description="OmpR/PhoB-type" evidence="11">
    <location>
        <begin position="130"/>
        <end position="227"/>
    </location>
</feature>
<name>A0A940DI59_9FIRM</name>
<dbReference type="CDD" id="cd17574">
    <property type="entry name" value="REC_OmpR"/>
    <property type="match status" value="1"/>
</dbReference>
<dbReference type="GO" id="GO:0032993">
    <property type="term" value="C:protein-DNA complex"/>
    <property type="evidence" value="ECO:0007669"/>
    <property type="project" value="TreeGrafter"/>
</dbReference>
<dbReference type="SUPFAM" id="SSF52172">
    <property type="entry name" value="CheY-like"/>
    <property type="match status" value="1"/>
</dbReference>
<dbReference type="PANTHER" id="PTHR48111">
    <property type="entry name" value="REGULATOR OF RPOS"/>
    <property type="match status" value="1"/>
</dbReference>
<dbReference type="PROSITE" id="PS51755">
    <property type="entry name" value="OMPR_PHOB"/>
    <property type="match status" value="1"/>
</dbReference>
<comment type="function">
    <text evidence="7">May play the central regulatory role in sporulation. It may be an element of the effector pathway responsible for the activation of sporulation genes in response to nutritional stress. Spo0A may act in concert with spo0H (a sigma factor) to control the expression of some genes that are critical to the sporulation process.</text>
</comment>
<dbReference type="Gene3D" id="6.10.250.690">
    <property type="match status" value="1"/>
</dbReference>
<dbReference type="GO" id="GO:0005829">
    <property type="term" value="C:cytosol"/>
    <property type="evidence" value="ECO:0007669"/>
    <property type="project" value="TreeGrafter"/>
</dbReference>
<keyword evidence="3" id="KW-0902">Two-component regulatory system</keyword>
<evidence type="ECO:0000256" key="9">
    <source>
        <dbReference type="PROSITE-ProRule" id="PRU01091"/>
    </source>
</evidence>
<sequence length="227" mass="26332">MQRKILIAEDNTELSDMMRNYLIKAGHVVYQAFDGAQAIDMAAKMRPDLILLDIMMPVKDGYEVCRTVRGFLNSPIIVTSAREAEEDKLKLFELGADDYITKPFSFKEAVMRVNAQLRRYYDFNKKPTNDAERRYENLTISPERFEARVSGKLLNLSNKEFKLLDALTLDADRIFSKQQLIDRVWGTDEYIDENTVAVTVARLREKLQREGINNIVTVWGFGYKWQS</sequence>
<protein>
    <recommendedName>
        <fullName evidence="1">Stage 0 sporulation protein A homolog</fullName>
    </recommendedName>
</protein>
<dbReference type="CDD" id="cd00383">
    <property type="entry name" value="trans_reg_C"/>
    <property type="match status" value="1"/>
</dbReference>
<evidence type="ECO:0000259" key="11">
    <source>
        <dbReference type="PROSITE" id="PS51755"/>
    </source>
</evidence>
<dbReference type="Pfam" id="PF00486">
    <property type="entry name" value="Trans_reg_C"/>
    <property type="match status" value="1"/>
</dbReference>
<dbReference type="InterPro" id="IPR016032">
    <property type="entry name" value="Sig_transdc_resp-reg_C-effctor"/>
</dbReference>
<dbReference type="InterPro" id="IPR039420">
    <property type="entry name" value="WalR-like"/>
</dbReference>
<dbReference type="SMART" id="SM00448">
    <property type="entry name" value="REC"/>
    <property type="match status" value="1"/>
</dbReference>
<dbReference type="Gene3D" id="1.10.10.10">
    <property type="entry name" value="Winged helix-like DNA-binding domain superfamily/Winged helix DNA-binding domain"/>
    <property type="match status" value="1"/>
</dbReference>
<evidence type="ECO:0000259" key="10">
    <source>
        <dbReference type="PROSITE" id="PS50110"/>
    </source>
</evidence>
<evidence type="ECO:0000313" key="12">
    <source>
        <dbReference type="EMBL" id="MBO8424774.1"/>
    </source>
</evidence>